<feature type="disulfide bond" evidence="7">
    <location>
        <begin position="573"/>
        <end position="637"/>
    </location>
</feature>
<reference evidence="9" key="2">
    <citation type="submission" date="2025-09" db="UniProtKB">
        <authorList>
            <consortium name="Ensembl"/>
        </authorList>
    </citation>
    <scope>IDENTIFICATION</scope>
</reference>
<feature type="disulfide bond" evidence="7">
    <location>
        <begin position="454"/>
        <end position="518"/>
    </location>
</feature>
<evidence type="ECO:0000256" key="2">
    <source>
        <dbReference type="ARBA" id="ARBA00022525"/>
    </source>
</evidence>
<proteinExistence type="predicted"/>
<dbReference type="InterPro" id="IPR036772">
    <property type="entry name" value="SRCR-like_dom_sf"/>
</dbReference>
<feature type="disulfide bond" evidence="7">
    <location>
        <begin position="394"/>
        <end position="404"/>
    </location>
</feature>
<dbReference type="Pfam" id="PF00530">
    <property type="entry name" value="SRCR"/>
    <property type="match status" value="5"/>
</dbReference>
<feature type="disulfide bond" evidence="7">
    <location>
        <begin position="80"/>
        <end position="90"/>
    </location>
</feature>
<feature type="domain" description="SRCR" evidence="8">
    <location>
        <begin position="209"/>
        <end position="309"/>
    </location>
</feature>
<dbReference type="PROSITE" id="PS50287">
    <property type="entry name" value="SRCR_2"/>
    <property type="match status" value="5"/>
</dbReference>
<protein>
    <recommendedName>
        <fullName evidence="8">SRCR domain-containing protein</fullName>
    </recommendedName>
</protein>
<evidence type="ECO:0000313" key="10">
    <source>
        <dbReference type="Proteomes" id="UP000694419"/>
    </source>
</evidence>
<accession>A0A8C3PNA7</accession>
<reference evidence="9" key="1">
    <citation type="submission" date="2025-08" db="UniProtKB">
        <authorList>
            <consortium name="Ensembl"/>
        </authorList>
    </citation>
    <scope>IDENTIFICATION</scope>
</reference>
<feature type="disulfide bond" evidence="7">
    <location>
        <begin position="350"/>
        <end position="414"/>
    </location>
</feature>
<evidence type="ECO:0000259" key="8">
    <source>
        <dbReference type="PROSITE" id="PS50287"/>
    </source>
</evidence>
<dbReference type="FunFam" id="3.10.250.10:FF:000002">
    <property type="entry name" value="Scavenger receptor cysteine-rich type 1 protein M130"/>
    <property type="match status" value="1"/>
</dbReference>
<evidence type="ECO:0000256" key="7">
    <source>
        <dbReference type="PROSITE-ProRule" id="PRU00196"/>
    </source>
</evidence>
<dbReference type="SMART" id="SM00202">
    <property type="entry name" value="SR"/>
    <property type="match status" value="5"/>
</dbReference>
<keyword evidence="3" id="KW-0732">Signal</keyword>
<dbReference type="GO" id="GO:0016020">
    <property type="term" value="C:membrane"/>
    <property type="evidence" value="ECO:0007669"/>
    <property type="project" value="InterPro"/>
</dbReference>
<dbReference type="PANTHER" id="PTHR19331">
    <property type="entry name" value="SCAVENGER RECEPTOR DOMAIN-CONTAINING"/>
    <property type="match status" value="1"/>
</dbReference>
<dbReference type="PANTHER" id="PTHR19331:SF22">
    <property type="entry name" value="DELETED IN MALIGNANT BRAIN TUMORS 1 PROTEIN"/>
    <property type="match status" value="1"/>
</dbReference>
<keyword evidence="6" id="KW-0325">Glycoprotein</keyword>
<feature type="disulfide bond" evidence="7">
    <location>
        <begin position="498"/>
        <end position="508"/>
    </location>
</feature>
<dbReference type="FunFam" id="3.10.250.10:FF:000006">
    <property type="entry name" value="neurotrypsin isoform X2"/>
    <property type="match status" value="2"/>
</dbReference>
<dbReference type="PRINTS" id="PR00258">
    <property type="entry name" value="SPERACTRCPTR"/>
</dbReference>
<dbReference type="InterPro" id="IPR001190">
    <property type="entry name" value="SRCR"/>
</dbReference>
<sequence length="801" mass="87306">HLLGRMGRENRTDDFLRHGCEGRVELYYNGQWGTVCDDYWDLSDAQVVCRQLGCGPAIAAPGHAYFGQGSGSILLDNVNCVGNEVSLSDCNHRGWRIHNCAHYEDAGVVCSGATGHIQQVSFHDLIYSWPCTKHHLETTAWAAPQDDLSLCRRVSTMVTGPSPAPASSPTAPSSMAVACGGQSPATPELWCPMAGSRCHISIFSCCAHLRLAGGRNGCEGRVEMHDGSSWGTVCDDSWDLSDAQVVCRQLGCGQPLAAPGNAHFGLGSGNIFLDDVQCRGDEPSLQMCRHNGWGVHNCRHMEDASVICAGILRSLWPNLQNSAHLRLAGGRNGCEGRVEMYDGSSWGTVCDDSWDLSDAQVVCRQLGCGQPLAAPGNAHFGLGSGNIFLDDVQCRGDEPSLQMCRHNGWGVHNCRHMEDASVICAEPQLRLVSGRDRCSGRIEVYHKGKWGTVCDDHFDLNSGSVVCRQLACGQVVSVLGWSYFGAGSESIHLDDVRCRGTESYLWDCPHAGWNIHNCQHNEDVGVICSGKTDDSTTSAPITDRTETLTTPALLSTCSGRVELYHDGSWGTVCDDGWGLAEAEVVCRRMGCGEALLAVSEAQFGPGSGNILLDDVECRGDEDNLWDCSHRGIAVHNCRHKEDASVICAGTGARFRHETKTCENCCVLPRFLFVNSSGLFTEPCIQASMGERRSLAQGWSHCGNGDPWQWPRRMMRAKKDGQGLPGDRWDQPLWALYILELSHPSNTGFFHLCLGEAEREEPGCRHFLPERTTSGFYQANLESAFGTKPICLRASKHLGQWV</sequence>
<feature type="disulfide bond" evidence="7">
    <location>
        <begin position="247"/>
        <end position="308"/>
    </location>
</feature>
<dbReference type="SUPFAM" id="SSF56487">
    <property type="entry name" value="SRCR-like"/>
    <property type="match status" value="5"/>
</dbReference>
<feature type="disulfide bond" evidence="7">
    <location>
        <begin position="36"/>
        <end position="100"/>
    </location>
</feature>
<evidence type="ECO:0000256" key="3">
    <source>
        <dbReference type="ARBA" id="ARBA00022729"/>
    </source>
</evidence>
<feature type="domain" description="SRCR" evidence="8">
    <location>
        <begin position="546"/>
        <end position="648"/>
    </location>
</feature>
<feature type="disulfide bond" evidence="7">
    <location>
        <begin position="234"/>
        <end position="298"/>
    </location>
</feature>
<keyword evidence="5 7" id="KW-1015">Disulfide bond</keyword>
<keyword evidence="2" id="KW-0964">Secreted</keyword>
<feature type="disulfide bond" evidence="7">
    <location>
        <begin position="467"/>
        <end position="528"/>
    </location>
</feature>
<feature type="domain" description="SRCR" evidence="8">
    <location>
        <begin position="429"/>
        <end position="529"/>
    </location>
</feature>
<evidence type="ECO:0000313" key="9">
    <source>
        <dbReference type="Ensembl" id="ENSCPGP00000014562.1"/>
    </source>
</evidence>
<dbReference type="FunFam" id="3.10.250.10:FF:000003">
    <property type="entry name" value="Deleted in malignant brain tumors 1"/>
    <property type="match status" value="2"/>
</dbReference>
<evidence type="ECO:0000256" key="4">
    <source>
        <dbReference type="ARBA" id="ARBA00022737"/>
    </source>
</evidence>
<feature type="disulfide bond" evidence="7">
    <location>
        <begin position="617"/>
        <end position="627"/>
    </location>
</feature>
<dbReference type="PROSITE" id="PS00420">
    <property type="entry name" value="SRCR_1"/>
    <property type="match status" value="2"/>
</dbReference>
<evidence type="ECO:0000256" key="5">
    <source>
        <dbReference type="ARBA" id="ARBA00023157"/>
    </source>
</evidence>
<dbReference type="AlphaFoldDB" id="A0A8C3PNA7"/>
<organism evidence="9 10">
    <name type="scientific">Calidris pygmaea</name>
    <name type="common">Spoon-billed sandpiper</name>
    <dbReference type="NCBI Taxonomy" id="425635"/>
    <lineage>
        <taxon>Eukaryota</taxon>
        <taxon>Metazoa</taxon>
        <taxon>Chordata</taxon>
        <taxon>Craniata</taxon>
        <taxon>Vertebrata</taxon>
        <taxon>Euteleostomi</taxon>
        <taxon>Archelosauria</taxon>
        <taxon>Archosauria</taxon>
        <taxon>Dinosauria</taxon>
        <taxon>Saurischia</taxon>
        <taxon>Theropoda</taxon>
        <taxon>Coelurosauria</taxon>
        <taxon>Aves</taxon>
        <taxon>Neognathae</taxon>
        <taxon>Neoaves</taxon>
        <taxon>Charadriiformes</taxon>
        <taxon>Scolopacidae</taxon>
        <taxon>Calidris</taxon>
    </lineage>
</organism>
<feature type="disulfide bond" evidence="7">
    <location>
        <begin position="278"/>
        <end position="288"/>
    </location>
</feature>
<feature type="disulfide bond" evidence="7">
    <location>
        <begin position="363"/>
        <end position="424"/>
    </location>
</feature>
<feature type="domain" description="SRCR" evidence="8">
    <location>
        <begin position="325"/>
        <end position="425"/>
    </location>
</feature>
<name>A0A8C3PNA7_9CHAR</name>
<keyword evidence="10" id="KW-1185">Reference proteome</keyword>
<dbReference type="Gene3D" id="3.10.250.10">
    <property type="entry name" value="SRCR-like domain"/>
    <property type="match status" value="5"/>
</dbReference>
<feature type="disulfide bond" evidence="7">
    <location>
        <begin position="49"/>
        <end position="110"/>
    </location>
</feature>
<evidence type="ECO:0000256" key="1">
    <source>
        <dbReference type="ARBA" id="ARBA00004613"/>
    </source>
</evidence>
<feature type="domain" description="SRCR" evidence="8">
    <location>
        <begin position="1"/>
        <end position="111"/>
    </location>
</feature>
<feature type="disulfide bond" evidence="7">
    <location>
        <begin position="586"/>
        <end position="647"/>
    </location>
</feature>
<keyword evidence="4" id="KW-0677">Repeat</keyword>
<comment type="subcellular location">
    <subcellularLocation>
        <location evidence="1">Secreted</location>
    </subcellularLocation>
</comment>
<evidence type="ECO:0000256" key="6">
    <source>
        <dbReference type="ARBA" id="ARBA00023180"/>
    </source>
</evidence>
<dbReference type="Proteomes" id="UP000694419">
    <property type="component" value="Unplaced"/>
</dbReference>
<dbReference type="Ensembl" id="ENSCPGT00000015963.1">
    <property type="protein sequence ID" value="ENSCPGP00000014562.1"/>
    <property type="gene ID" value="ENSCPGG00000010253.1"/>
</dbReference>